<evidence type="ECO:0000313" key="4">
    <source>
        <dbReference type="Proteomes" id="UP000219327"/>
    </source>
</evidence>
<name>A0A2A5WYP9_9GAMM</name>
<dbReference type="Proteomes" id="UP000219327">
    <property type="component" value="Unassembled WGS sequence"/>
</dbReference>
<evidence type="ECO:0000259" key="2">
    <source>
        <dbReference type="Pfam" id="PF00144"/>
    </source>
</evidence>
<reference evidence="3 4" key="1">
    <citation type="submission" date="2017-08" db="EMBL/GenBank/DDBJ databases">
        <title>Fine stratification of microbial communities through a metagenomic profile of the photic zone.</title>
        <authorList>
            <person name="Haro-Moreno J.M."/>
            <person name="Lopez-Perez M."/>
            <person name="De La Torre J."/>
            <person name="Picazo A."/>
            <person name="Camacho A."/>
            <person name="Rodriguez-Valera F."/>
        </authorList>
    </citation>
    <scope>NUCLEOTIDE SEQUENCE [LARGE SCALE GENOMIC DNA]</scope>
    <source>
        <strain evidence="3">MED-G24</strain>
    </source>
</reference>
<proteinExistence type="predicted"/>
<dbReference type="EMBL" id="NTKD01000003">
    <property type="protein sequence ID" value="PDH41659.1"/>
    <property type="molecule type" value="Genomic_DNA"/>
</dbReference>
<organism evidence="3 4">
    <name type="scientific">OM182 bacterium MED-G24</name>
    <dbReference type="NCBI Taxonomy" id="1986255"/>
    <lineage>
        <taxon>Bacteria</taxon>
        <taxon>Pseudomonadati</taxon>
        <taxon>Pseudomonadota</taxon>
        <taxon>Gammaproteobacteria</taxon>
        <taxon>OMG group</taxon>
        <taxon>OM182 clade</taxon>
    </lineage>
</organism>
<dbReference type="AlphaFoldDB" id="A0A2A5WYP9"/>
<evidence type="ECO:0000313" key="3">
    <source>
        <dbReference type="EMBL" id="PDH41659.1"/>
    </source>
</evidence>
<dbReference type="Pfam" id="PF00144">
    <property type="entry name" value="Beta-lactamase"/>
    <property type="match status" value="1"/>
</dbReference>
<dbReference type="Gene3D" id="3.40.710.10">
    <property type="entry name" value="DD-peptidase/beta-lactamase superfamily"/>
    <property type="match status" value="1"/>
</dbReference>
<protein>
    <recommendedName>
        <fullName evidence="2">Beta-lactamase-related domain-containing protein</fullName>
    </recommendedName>
</protein>
<dbReference type="PANTHER" id="PTHR43319:SF3">
    <property type="entry name" value="BETA-LACTAMASE-RELATED DOMAIN-CONTAINING PROTEIN"/>
    <property type="match status" value="1"/>
</dbReference>
<sequence length="501" mass="54021">MSDLDATRLLTSKLGFKLDDNQLQSVSAALDEWYVQEQEARPDREPISLDEATTRAGCSPYIAGTTSESHAIEGTVAPGFEGVRDAFTNNFYKGLERNAQLCIYQHGEPVVDLWGTNTESGQSTAPSSGYSGETLQAVYSSGKAIESTVFAMAVDRGLCRFEDPVTKYWPEFGQQDKAHLTIADVLRHDAGLHAFHEALSRQDVLNQANRDGNMSRIIASQAPWRWASGQYEGQIPRVYHAVSRGYVLNQIMIRVDPAARTIGQWMAEELCGPLDADFYCGQHDATFAEGKLPEATMGFRTSPDHVYRFANVTVAAMVRNVLKAPSPMEVQMTEMRADPLFPISPEADPQGRLTGDRPNPIGFETDPGDSDSRSLEITSSSSHASARGMATVMGMLANGGKLGDTQVISEDGVTIAIENPVSAKQRANGRFGMAESIFVQAGWGVTGQHTFGWGGAGGSVIRFNPSRGVGFAYTCTGFGGGLTGDQDRVSPLVEALNAAVS</sequence>
<dbReference type="PANTHER" id="PTHR43319">
    <property type="entry name" value="BETA-LACTAMASE-RELATED"/>
    <property type="match status" value="1"/>
</dbReference>
<evidence type="ECO:0000256" key="1">
    <source>
        <dbReference type="SAM" id="MobiDB-lite"/>
    </source>
</evidence>
<comment type="caution">
    <text evidence="3">The sequence shown here is derived from an EMBL/GenBank/DDBJ whole genome shotgun (WGS) entry which is preliminary data.</text>
</comment>
<dbReference type="InterPro" id="IPR001466">
    <property type="entry name" value="Beta-lactam-related"/>
</dbReference>
<feature type="domain" description="Beta-lactamase-related" evidence="2">
    <location>
        <begin position="97"/>
        <end position="481"/>
    </location>
</feature>
<accession>A0A2A5WYP9</accession>
<dbReference type="SUPFAM" id="SSF56601">
    <property type="entry name" value="beta-lactamase/transpeptidase-like"/>
    <property type="match status" value="1"/>
</dbReference>
<dbReference type="InterPro" id="IPR052907">
    <property type="entry name" value="Beta-lactamase/esterase"/>
</dbReference>
<feature type="region of interest" description="Disordered" evidence="1">
    <location>
        <begin position="340"/>
        <end position="383"/>
    </location>
</feature>
<gene>
    <name evidence="3" type="ORF">CNE99_01135</name>
</gene>
<dbReference type="InterPro" id="IPR012338">
    <property type="entry name" value="Beta-lactam/transpept-like"/>
</dbReference>